<evidence type="ECO:0000313" key="2">
    <source>
        <dbReference type="Proteomes" id="UP000242146"/>
    </source>
</evidence>
<evidence type="ECO:0000313" key="1">
    <source>
        <dbReference type="EMBL" id="ORX48239.1"/>
    </source>
</evidence>
<dbReference type="AlphaFoldDB" id="A0A1X2G942"/>
<dbReference type="InterPro" id="IPR015915">
    <property type="entry name" value="Kelch-typ_b-propeller"/>
</dbReference>
<dbReference type="SUPFAM" id="SSF50965">
    <property type="entry name" value="Galactose oxidase, central domain"/>
    <property type="match status" value="1"/>
</dbReference>
<dbReference type="Gene3D" id="2.120.10.80">
    <property type="entry name" value="Kelch-type beta propeller"/>
    <property type="match status" value="1"/>
</dbReference>
<dbReference type="Proteomes" id="UP000242146">
    <property type="component" value="Unassembled WGS sequence"/>
</dbReference>
<proteinExistence type="predicted"/>
<organism evidence="1 2">
    <name type="scientific">Hesseltinella vesiculosa</name>
    <dbReference type="NCBI Taxonomy" id="101127"/>
    <lineage>
        <taxon>Eukaryota</taxon>
        <taxon>Fungi</taxon>
        <taxon>Fungi incertae sedis</taxon>
        <taxon>Mucoromycota</taxon>
        <taxon>Mucoromycotina</taxon>
        <taxon>Mucoromycetes</taxon>
        <taxon>Mucorales</taxon>
        <taxon>Cunninghamellaceae</taxon>
        <taxon>Hesseltinella</taxon>
    </lineage>
</organism>
<comment type="caution">
    <text evidence="1">The sequence shown here is derived from an EMBL/GenBank/DDBJ whole genome shotgun (WGS) entry which is preliminary data.</text>
</comment>
<dbReference type="EMBL" id="MCGT01000030">
    <property type="protein sequence ID" value="ORX48239.1"/>
    <property type="molecule type" value="Genomic_DNA"/>
</dbReference>
<name>A0A1X2G942_9FUNG</name>
<gene>
    <name evidence="1" type="ORF">DM01DRAFT_1338703</name>
</gene>
<dbReference type="OrthoDB" id="2363417at2759"/>
<accession>A0A1X2G942</accession>
<dbReference type="InterPro" id="IPR011043">
    <property type="entry name" value="Gal_Oxase/kelch_b-propeller"/>
</dbReference>
<sequence length="162" mass="17717">MTILLRHSRLSSPFLLFYSGDWYTNSASVLIYNVASNQMSVINANTPGNATRIDHTATLAADGSAIYIIGGLTLPPFSIDTLYQPNLTDLNIWSFNLASSQWQALTPKLNSINIGEARSCHTATLLPNSTSILIFGGYRNANLFGKISIFTLCFHAKNEARS</sequence>
<evidence type="ECO:0008006" key="3">
    <source>
        <dbReference type="Google" id="ProtNLM"/>
    </source>
</evidence>
<protein>
    <recommendedName>
        <fullName evidence="3">Galactose oxidase</fullName>
    </recommendedName>
</protein>
<keyword evidence="2" id="KW-1185">Reference proteome</keyword>
<reference evidence="1 2" key="1">
    <citation type="submission" date="2016-07" db="EMBL/GenBank/DDBJ databases">
        <title>Pervasive Adenine N6-methylation of Active Genes in Fungi.</title>
        <authorList>
            <consortium name="DOE Joint Genome Institute"/>
            <person name="Mondo S.J."/>
            <person name="Dannebaum R.O."/>
            <person name="Kuo R.C."/>
            <person name="Labutti K."/>
            <person name="Haridas S."/>
            <person name="Kuo A."/>
            <person name="Salamov A."/>
            <person name="Ahrendt S.R."/>
            <person name="Lipzen A."/>
            <person name="Sullivan W."/>
            <person name="Andreopoulos W.B."/>
            <person name="Clum A."/>
            <person name="Lindquist E."/>
            <person name="Daum C."/>
            <person name="Ramamoorthy G.K."/>
            <person name="Gryganskyi A."/>
            <person name="Culley D."/>
            <person name="Magnuson J.K."/>
            <person name="James T.Y."/>
            <person name="O'Malley M.A."/>
            <person name="Stajich J.E."/>
            <person name="Spatafora J.W."/>
            <person name="Visel A."/>
            <person name="Grigoriev I.V."/>
        </authorList>
    </citation>
    <scope>NUCLEOTIDE SEQUENCE [LARGE SCALE GENOMIC DNA]</scope>
    <source>
        <strain evidence="1 2">NRRL 3301</strain>
    </source>
</reference>